<feature type="transmembrane region" description="Helical" evidence="1">
    <location>
        <begin position="197"/>
        <end position="220"/>
    </location>
</feature>
<protein>
    <submittedName>
        <fullName evidence="2">Uncharacterized protein</fullName>
    </submittedName>
</protein>
<dbReference type="Proteomes" id="UP000033140">
    <property type="component" value="Unassembled WGS sequence"/>
</dbReference>
<dbReference type="GO" id="GO:0016020">
    <property type="term" value="C:membrane"/>
    <property type="evidence" value="ECO:0007669"/>
    <property type="project" value="InterPro"/>
</dbReference>
<reference evidence="2 3" key="3">
    <citation type="journal article" date="2015" name="Genome Announc.">
        <title>Draft Genome Sequence of the Archiascomycetous Yeast Saitoella complicata.</title>
        <authorList>
            <person name="Yamauchi K."/>
            <person name="Kondo S."/>
            <person name="Hamamoto M."/>
            <person name="Takahashi Y."/>
            <person name="Ogura Y."/>
            <person name="Hayashi T."/>
            <person name="Nishida H."/>
        </authorList>
    </citation>
    <scope>NUCLEOTIDE SEQUENCE [LARGE SCALE GENOMIC DNA]</scope>
    <source>
        <strain evidence="2 3">NRRL Y-17804</strain>
    </source>
</reference>
<evidence type="ECO:0000256" key="1">
    <source>
        <dbReference type="SAM" id="Phobius"/>
    </source>
</evidence>
<gene>
    <name evidence="2" type="ORF">G7K_1620-t1</name>
</gene>
<feature type="transmembrane region" description="Helical" evidence="1">
    <location>
        <begin position="18"/>
        <end position="37"/>
    </location>
</feature>
<keyword evidence="3" id="KW-1185">Reference proteome</keyword>
<sequence length="238" mass="26345">MARLNYSIFRFIPFHPRYLFWVIIIVAVILMSLLTGGCTNNIPAIKSLFLVQLEYDTGISNNTIAKAATLVLGESDLKIKVGFFGTCIVGNTTECSTDINSLINSTAVQAAGFEDSLGMLDLVHSYLPIYPQFIIISILLAFLSLPISYFWTHVATYFQCLAAMFAGLEVFVLHIEISSLSMIDEVSFGVLQAKGGFAALVVQWFAFIGLLVVFAGNWLIMRMEQRIMRFGEKLGDAV</sequence>
<dbReference type="EMBL" id="BACD03000009">
    <property type="protein sequence ID" value="GAO47412.1"/>
    <property type="molecule type" value="Genomic_DNA"/>
</dbReference>
<organism evidence="2 3">
    <name type="scientific">Saitoella complicata (strain BCRC 22490 / CBS 7301 / JCM 7358 / NBRC 10748 / NRRL Y-17804)</name>
    <dbReference type="NCBI Taxonomy" id="698492"/>
    <lineage>
        <taxon>Eukaryota</taxon>
        <taxon>Fungi</taxon>
        <taxon>Dikarya</taxon>
        <taxon>Ascomycota</taxon>
        <taxon>Taphrinomycotina</taxon>
        <taxon>Taphrinomycotina incertae sedis</taxon>
        <taxon>Saitoella</taxon>
    </lineage>
</organism>
<evidence type="ECO:0000313" key="2">
    <source>
        <dbReference type="EMBL" id="GAO47412.1"/>
    </source>
</evidence>
<reference evidence="2 3" key="1">
    <citation type="journal article" date="2011" name="J. Gen. Appl. Microbiol.">
        <title>Draft genome sequencing of the enigmatic yeast Saitoella complicata.</title>
        <authorList>
            <person name="Nishida H."/>
            <person name="Hamamoto M."/>
            <person name="Sugiyama J."/>
        </authorList>
    </citation>
    <scope>NUCLEOTIDE SEQUENCE [LARGE SCALE GENOMIC DNA]</scope>
    <source>
        <strain evidence="2 3">NRRL Y-17804</strain>
    </source>
</reference>
<dbReference type="InterPro" id="IPR033481">
    <property type="entry name" value="Dni1/Fig1"/>
</dbReference>
<accession>A0A0E9NC29</accession>
<dbReference type="Pfam" id="PF12351">
    <property type="entry name" value="Fig1"/>
    <property type="match status" value="1"/>
</dbReference>
<feature type="transmembrane region" description="Helical" evidence="1">
    <location>
        <begin position="158"/>
        <end position="177"/>
    </location>
</feature>
<keyword evidence="1" id="KW-0472">Membrane</keyword>
<evidence type="ECO:0000313" key="3">
    <source>
        <dbReference type="Proteomes" id="UP000033140"/>
    </source>
</evidence>
<dbReference type="PANTHER" id="PTHR28092:SF1">
    <property type="entry name" value="FACTOR-INDUCED GENE 1 PROTEIN"/>
    <property type="match status" value="1"/>
</dbReference>
<dbReference type="PANTHER" id="PTHR28092">
    <property type="entry name" value="FACTOR-INDUCED GENE 1 PROTEIN"/>
    <property type="match status" value="1"/>
</dbReference>
<reference evidence="2 3" key="2">
    <citation type="journal article" date="2014" name="J. Gen. Appl. Microbiol.">
        <title>The early diverging ascomycetous budding yeast Saitoella complicata has three histone deacetylases belonging to the Clr6, Hos2, and Rpd3 lineages.</title>
        <authorList>
            <person name="Nishida H."/>
            <person name="Matsumoto T."/>
            <person name="Kondo S."/>
            <person name="Hamamoto M."/>
            <person name="Yoshikawa H."/>
        </authorList>
    </citation>
    <scope>NUCLEOTIDE SEQUENCE [LARGE SCALE GENOMIC DNA]</scope>
    <source>
        <strain evidence="2 3">NRRL Y-17804</strain>
    </source>
</reference>
<keyword evidence="1" id="KW-0812">Transmembrane</keyword>
<dbReference type="GO" id="GO:0000747">
    <property type="term" value="P:conjugation with cellular fusion"/>
    <property type="evidence" value="ECO:0007669"/>
    <property type="project" value="TreeGrafter"/>
</dbReference>
<dbReference type="GO" id="GO:0043332">
    <property type="term" value="C:mating projection tip"/>
    <property type="evidence" value="ECO:0007669"/>
    <property type="project" value="TreeGrafter"/>
</dbReference>
<name>A0A0E9NC29_SAICN</name>
<dbReference type="RefSeq" id="XP_019023854.1">
    <property type="nucleotide sequence ID" value="XM_019167706.1"/>
</dbReference>
<keyword evidence="1" id="KW-1133">Transmembrane helix</keyword>
<comment type="caution">
    <text evidence="2">The sequence shown here is derived from an EMBL/GenBank/DDBJ whole genome shotgun (WGS) entry which is preliminary data.</text>
</comment>
<proteinExistence type="predicted"/>
<dbReference type="AlphaFoldDB" id="A0A0E9NC29"/>
<feature type="transmembrane region" description="Helical" evidence="1">
    <location>
        <begin position="129"/>
        <end position="151"/>
    </location>
</feature>